<dbReference type="Proteomes" id="UP000827092">
    <property type="component" value="Unassembled WGS sequence"/>
</dbReference>
<name>A0AAV6V767_9ARAC</name>
<proteinExistence type="predicted"/>
<evidence type="ECO:0000256" key="1">
    <source>
        <dbReference type="SAM" id="MobiDB-lite"/>
    </source>
</evidence>
<evidence type="ECO:0000313" key="3">
    <source>
        <dbReference type="Proteomes" id="UP000827092"/>
    </source>
</evidence>
<dbReference type="AlphaFoldDB" id="A0AAV6V767"/>
<dbReference type="EMBL" id="JAFNEN010000139">
    <property type="protein sequence ID" value="KAG8192447.1"/>
    <property type="molecule type" value="Genomic_DNA"/>
</dbReference>
<protein>
    <submittedName>
        <fullName evidence="2">Uncharacterized protein</fullName>
    </submittedName>
</protein>
<comment type="caution">
    <text evidence="2">The sequence shown here is derived from an EMBL/GenBank/DDBJ whole genome shotgun (WGS) entry which is preliminary data.</text>
</comment>
<evidence type="ECO:0000313" key="2">
    <source>
        <dbReference type="EMBL" id="KAG8192447.1"/>
    </source>
</evidence>
<organism evidence="2 3">
    <name type="scientific">Oedothorax gibbosus</name>
    <dbReference type="NCBI Taxonomy" id="931172"/>
    <lineage>
        <taxon>Eukaryota</taxon>
        <taxon>Metazoa</taxon>
        <taxon>Ecdysozoa</taxon>
        <taxon>Arthropoda</taxon>
        <taxon>Chelicerata</taxon>
        <taxon>Arachnida</taxon>
        <taxon>Araneae</taxon>
        <taxon>Araneomorphae</taxon>
        <taxon>Entelegynae</taxon>
        <taxon>Araneoidea</taxon>
        <taxon>Linyphiidae</taxon>
        <taxon>Erigoninae</taxon>
        <taxon>Oedothorax</taxon>
    </lineage>
</organism>
<feature type="compositionally biased region" description="Polar residues" evidence="1">
    <location>
        <begin position="477"/>
        <end position="486"/>
    </location>
</feature>
<accession>A0AAV6V767</accession>
<feature type="region of interest" description="Disordered" evidence="1">
    <location>
        <begin position="476"/>
        <end position="501"/>
    </location>
</feature>
<keyword evidence="3" id="KW-1185">Reference proteome</keyword>
<gene>
    <name evidence="2" type="ORF">JTE90_017977</name>
</gene>
<reference evidence="2 3" key="1">
    <citation type="journal article" date="2022" name="Nat. Ecol. Evol.">
        <title>A masculinizing supergene underlies an exaggerated male reproductive morph in a spider.</title>
        <authorList>
            <person name="Hendrickx F."/>
            <person name="De Corte Z."/>
            <person name="Sonet G."/>
            <person name="Van Belleghem S.M."/>
            <person name="Kostlbacher S."/>
            <person name="Vangestel C."/>
        </authorList>
    </citation>
    <scope>NUCLEOTIDE SEQUENCE [LARGE SCALE GENOMIC DNA]</scope>
    <source>
        <strain evidence="2">W744_W776</strain>
    </source>
</reference>
<sequence>MEMTKFSSLNPLANTFVPSNVSGVVSEAAVFGIEQKLLPKETIRSVASYYIQKIIEVKRERREYSLTKSEMVSLIQKLICLQYNISNRYDLLCIRSYLTDKIPNAVLLDLAESDETSKSGRSNPQTYSLPPKTFLLVAFYGLYRHEQAFRPMLSLSHRPEVLKDKVWSLTDNDLKLWNRSVVRSCSCPPMFGYTIPSGFFGNPFKLSNSCQMTQIHMTCSEDGENSNEYILNRDFGLKQTAEDDFVCFEEPIDKESTTLYNSNVLKVTLAKSDIRYYSDQLESIVSSVYSMIDEYETCVETDDLVDEGYGSCENFPESLWNPNISEMTMVDDLIEEDNNYHPLLDVKAPEIEEVSSEVQEMIRRSLSTESDTDIAPDCSPPCSEWCSKRERFQNLQHQTNPDGRGIGLLSETSELITDISSGCNQVLHSRPNYRRSLSADDCYGKYYANTEMSSLKRNSSLFKTKSLCDSWKDTDSGVGTQWSSQEDVFEESGGSRSADKAPMWNFFSGEDSLWQPLQLSEQSKLTCHKRVRDLKRQTSSSVN</sequence>